<gene>
    <name evidence="3" type="ORF">PSON_ATCC_30995.1.T0610215</name>
</gene>
<comment type="caution">
    <text evidence="3">The sequence shown here is derived from an EMBL/GenBank/DDBJ whole genome shotgun (WGS) entry which is preliminary data.</text>
</comment>
<proteinExistence type="predicted"/>
<evidence type="ECO:0000313" key="3">
    <source>
        <dbReference type="EMBL" id="CAD8093890.1"/>
    </source>
</evidence>
<reference evidence="3" key="1">
    <citation type="submission" date="2021-01" db="EMBL/GenBank/DDBJ databases">
        <authorList>
            <consortium name="Genoscope - CEA"/>
            <person name="William W."/>
        </authorList>
    </citation>
    <scope>NUCLEOTIDE SEQUENCE</scope>
</reference>
<feature type="coiled-coil region" evidence="1">
    <location>
        <begin position="137"/>
        <end position="164"/>
    </location>
</feature>
<evidence type="ECO:0000256" key="1">
    <source>
        <dbReference type="SAM" id="Coils"/>
    </source>
</evidence>
<evidence type="ECO:0000313" key="4">
    <source>
        <dbReference type="Proteomes" id="UP000692954"/>
    </source>
</evidence>
<protein>
    <submittedName>
        <fullName evidence="3">Uncharacterized protein</fullName>
    </submittedName>
</protein>
<name>A0A8S1NPA0_9CILI</name>
<feature type="region of interest" description="Disordered" evidence="2">
    <location>
        <begin position="285"/>
        <end position="313"/>
    </location>
</feature>
<accession>A0A8S1NPA0</accession>
<dbReference type="Proteomes" id="UP000692954">
    <property type="component" value="Unassembled WGS sequence"/>
</dbReference>
<organism evidence="3 4">
    <name type="scientific">Paramecium sonneborni</name>
    <dbReference type="NCBI Taxonomy" id="65129"/>
    <lineage>
        <taxon>Eukaryota</taxon>
        <taxon>Sar</taxon>
        <taxon>Alveolata</taxon>
        <taxon>Ciliophora</taxon>
        <taxon>Intramacronucleata</taxon>
        <taxon>Oligohymenophorea</taxon>
        <taxon>Peniculida</taxon>
        <taxon>Parameciidae</taxon>
        <taxon>Paramecium</taxon>
    </lineage>
</organism>
<keyword evidence="1" id="KW-0175">Coiled coil</keyword>
<feature type="coiled-coil region" evidence="1">
    <location>
        <begin position="45"/>
        <end position="79"/>
    </location>
</feature>
<dbReference type="EMBL" id="CAJJDN010000061">
    <property type="protein sequence ID" value="CAD8093890.1"/>
    <property type="molecule type" value="Genomic_DNA"/>
</dbReference>
<evidence type="ECO:0000256" key="2">
    <source>
        <dbReference type="SAM" id="MobiDB-lite"/>
    </source>
</evidence>
<keyword evidence="4" id="KW-1185">Reference proteome</keyword>
<sequence>MFNQYFQRGSIIENERIKSEGNTINVSRSNSLMTDQKHKGCLQRINILIQELERMSEAQKMANEEIQNLQREITKLQKEGNPLNLLSQIDQQGKDEELRLEKQKFNQYKQIKEQQIIDFENELIRTHKELKEEKLMRLDLNHRFELKTQEVERLKQEIENFHNQQNFENEGEKLHQLHEEFIQLQSQNQQIQQGNMKFQLQIEKLLGKGSSIQKTKKQLLDTQINKQQSLEEALFPSAKISPIKKMNKTLTLEQKDPYYIKSLYQSNRLSINYPTQQNFNIETNEQEQENENSYEHQYHSNSKRKNQSKCNENTQRTISKQYNQFLFQ</sequence>
<dbReference type="AlphaFoldDB" id="A0A8S1NPA0"/>